<dbReference type="GO" id="GO:0030686">
    <property type="term" value="C:90S preribosome"/>
    <property type="evidence" value="ECO:0007669"/>
    <property type="project" value="TreeGrafter"/>
</dbReference>
<dbReference type="PANTHER" id="PTHR23325">
    <property type="entry name" value="SERUM RESPONSE FACTOR-BINDING"/>
    <property type="match status" value="1"/>
</dbReference>
<name>A0A667XS72_9TELE</name>
<feature type="compositionally biased region" description="Acidic residues" evidence="5">
    <location>
        <begin position="15"/>
        <end position="31"/>
    </location>
</feature>
<dbReference type="AlphaFoldDB" id="A0A667XS72"/>
<dbReference type="GeneID" id="115367714"/>
<dbReference type="PANTHER" id="PTHR23325:SF1">
    <property type="entry name" value="SERUM RESPONSE FACTOR-BINDING PROTEIN 1"/>
    <property type="match status" value="1"/>
</dbReference>
<feature type="region of interest" description="Disordered" evidence="5">
    <location>
        <begin position="178"/>
        <end position="547"/>
    </location>
</feature>
<feature type="compositionally biased region" description="Basic and acidic residues" evidence="5">
    <location>
        <begin position="432"/>
        <end position="446"/>
    </location>
</feature>
<sequence length="547" mass="61384">MICTEEKIEKVMASTDEEEVGEEEEKEEEEPVPQSTDKIEEKVLPADQPKEKKEAEVLNLNNEVVRMRKEVKRVRALVLRKMMRQMSALRKKKGKETDLQRNQRRADRLLKEIHALKALRPDEVTKTALRKNLSFELVCKNPESTFSERAIVRIATHPQFSKKIEAIKAAVQAFKEERVKGGKQRGKKGKAQNQAEKATVQPKVSHKGGGGERDDEGEDVEKKEMLDDENDEDIFRDGVSATTDERSEKAAPSAETSTFYSQKKQETKTASTKNTQMKDIVKNPPQSKAAEKKPNLKPAPKLLEKKEDEEESDLDLSLDVEEKEYFDDSTEERFNKQSSQSEDSDDEDDFFLGKVSKVKKKKKKKETKEKKSGAKSDSTDVLKSSNQGQSKLDELESRLSSKPTSLQSVFCSSLSRSKPGGGTQGQGGRGKNKPEGQGKLKGDSHPPRYVPPSEHQKKARKPEGKPGFSSSRHPDSRGRGSAPAGRGRGRGSSDVSRQQDLKRGGVFSQRAPQPALHPSWEASKKRKEQQGQIQAFQGKKIKFEDDD</sequence>
<evidence type="ECO:0000313" key="7">
    <source>
        <dbReference type="Ensembl" id="ENSMMDP00005017193.1"/>
    </source>
</evidence>
<evidence type="ECO:0000313" key="8">
    <source>
        <dbReference type="Proteomes" id="UP000472263"/>
    </source>
</evidence>
<evidence type="ECO:0000256" key="4">
    <source>
        <dbReference type="ARBA" id="ARBA00033254"/>
    </source>
</evidence>
<reference evidence="7" key="3">
    <citation type="submission" date="2025-09" db="UniProtKB">
        <authorList>
            <consortium name="Ensembl"/>
        </authorList>
    </citation>
    <scope>IDENTIFICATION</scope>
</reference>
<feature type="domain" description="Bud22" evidence="6">
    <location>
        <begin position="454"/>
        <end position="543"/>
    </location>
</feature>
<evidence type="ECO:0000256" key="3">
    <source>
        <dbReference type="ARBA" id="ARBA00025646"/>
    </source>
</evidence>
<reference evidence="7" key="2">
    <citation type="submission" date="2025-08" db="UniProtKB">
        <authorList>
            <consortium name="Ensembl"/>
        </authorList>
    </citation>
    <scope>IDENTIFICATION</scope>
</reference>
<dbReference type="GO" id="GO:0030490">
    <property type="term" value="P:maturation of SSU-rRNA"/>
    <property type="evidence" value="ECO:0007669"/>
    <property type="project" value="TreeGrafter"/>
</dbReference>
<comment type="function">
    <text evidence="3">May be involved in regulating transcriptional activation of cardiac genes during the aging process. May play a role in biosynthesis and/or processing of SLC2A4 in adipose cells.</text>
</comment>
<feature type="region of interest" description="Disordered" evidence="5">
    <location>
        <begin position="1"/>
        <end position="53"/>
    </location>
</feature>
<dbReference type="RefSeq" id="XP_029919463.1">
    <property type="nucleotide sequence ID" value="XM_030063603.1"/>
</dbReference>
<feature type="compositionally biased region" description="Basic and acidic residues" evidence="5">
    <location>
        <begin position="1"/>
        <end position="10"/>
    </location>
</feature>
<protein>
    <recommendedName>
        <fullName evidence="1">Serum response factor-binding protein 1</fullName>
    </recommendedName>
    <alternativeName>
        <fullName evidence="4">SRF-dependent transcription regulation-associated protein</fullName>
    </alternativeName>
</protein>
<proteinExistence type="predicted"/>
<evidence type="ECO:0000256" key="5">
    <source>
        <dbReference type="SAM" id="MobiDB-lite"/>
    </source>
</evidence>
<evidence type="ECO:0000256" key="1">
    <source>
        <dbReference type="ARBA" id="ARBA00013459"/>
    </source>
</evidence>
<feature type="compositionally biased region" description="Basic residues" evidence="5">
    <location>
        <begin position="356"/>
        <end position="365"/>
    </location>
</feature>
<feature type="compositionally biased region" description="Basic and acidic residues" evidence="5">
    <location>
        <begin position="366"/>
        <end position="380"/>
    </location>
</feature>
<accession>A0A667XS72</accession>
<dbReference type="GO" id="GO:0005634">
    <property type="term" value="C:nucleus"/>
    <property type="evidence" value="ECO:0007669"/>
    <property type="project" value="TreeGrafter"/>
</dbReference>
<feature type="compositionally biased region" description="Polar residues" evidence="5">
    <location>
        <begin position="254"/>
        <end position="277"/>
    </location>
</feature>
<reference evidence="7" key="1">
    <citation type="submission" date="2019-06" db="EMBL/GenBank/DDBJ databases">
        <authorList>
            <consortium name="Wellcome Sanger Institute Data Sharing"/>
        </authorList>
    </citation>
    <scope>NUCLEOTIDE SEQUENCE [LARGE SCALE GENOMIC DNA]</scope>
</reference>
<dbReference type="InterPro" id="IPR015158">
    <property type="entry name" value="Bud22_dom"/>
</dbReference>
<dbReference type="Pfam" id="PF09073">
    <property type="entry name" value="BUD22"/>
    <property type="match status" value="1"/>
</dbReference>
<organism evidence="7 8">
    <name type="scientific">Myripristis murdjan</name>
    <name type="common">pinecone soldierfish</name>
    <dbReference type="NCBI Taxonomy" id="586833"/>
    <lineage>
        <taxon>Eukaryota</taxon>
        <taxon>Metazoa</taxon>
        <taxon>Chordata</taxon>
        <taxon>Craniata</taxon>
        <taxon>Vertebrata</taxon>
        <taxon>Euteleostomi</taxon>
        <taxon>Actinopterygii</taxon>
        <taxon>Neopterygii</taxon>
        <taxon>Teleostei</taxon>
        <taxon>Neoteleostei</taxon>
        <taxon>Acanthomorphata</taxon>
        <taxon>Holocentriformes</taxon>
        <taxon>Holocentridae</taxon>
        <taxon>Myripristis</taxon>
    </lineage>
</organism>
<dbReference type="InParanoid" id="A0A667XS72"/>
<dbReference type="Ensembl" id="ENSMMDT00005017623.1">
    <property type="protein sequence ID" value="ENSMMDP00005017193.1"/>
    <property type="gene ID" value="ENSMMDG00005008664.1"/>
</dbReference>
<feature type="compositionally biased region" description="Polar residues" evidence="5">
    <location>
        <begin position="381"/>
        <end position="390"/>
    </location>
</feature>
<evidence type="ECO:0000256" key="2">
    <source>
        <dbReference type="ARBA" id="ARBA00023054"/>
    </source>
</evidence>
<feature type="compositionally biased region" description="Gly residues" evidence="5">
    <location>
        <begin position="419"/>
        <end position="429"/>
    </location>
</feature>
<feature type="compositionally biased region" description="Polar residues" evidence="5">
    <location>
        <begin position="400"/>
        <end position="416"/>
    </location>
</feature>
<feature type="compositionally biased region" description="Basic and acidic residues" evidence="5">
    <location>
        <begin position="37"/>
        <end position="53"/>
    </location>
</feature>
<keyword evidence="2" id="KW-0175">Coiled coil</keyword>
<dbReference type="OrthoDB" id="3364872at2759"/>
<dbReference type="InterPro" id="IPR037393">
    <property type="entry name" value="Bud22/SRFB1"/>
</dbReference>
<evidence type="ECO:0000259" key="6">
    <source>
        <dbReference type="Pfam" id="PF09073"/>
    </source>
</evidence>
<dbReference type="Proteomes" id="UP000472263">
    <property type="component" value="Chromosome 11"/>
</dbReference>
<gene>
    <name evidence="7" type="primary">srfbp1</name>
</gene>
<dbReference type="CTD" id="153443"/>
<feature type="compositionally biased region" description="Basic residues" evidence="5">
    <location>
        <begin position="181"/>
        <end position="190"/>
    </location>
</feature>
<feature type="compositionally biased region" description="Acidic residues" evidence="5">
    <location>
        <begin position="307"/>
        <end position="330"/>
    </location>
</feature>
<dbReference type="GeneTree" id="ENSGT00390000006478"/>
<keyword evidence="8" id="KW-1185">Reference proteome</keyword>